<reference evidence="1 2" key="1">
    <citation type="submission" date="2020-05" db="EMBL/GenBank/DDBJ databases">
        <title>DNA-SIP metagenomic assembled genomes.</title>
        <authorList>
            <person name="Yu J."/>
        </authorList>
    </citation>
    <scope>NUCLEOTIDE SEQUENCE [LARGE SCALE GENOMIC DNA]</scope>
    <source>
        <strain evidence="1">Bin5.27</strain>
    </source>
</reference>
<comment type="caution">
    <text evidence="1">The sequence shown here is derived from an EMBL/GenBank/DDBJ whole genome shotgun (WGS) entry which is preliminary data.</text>
</comment>
<proteinExistence type="predicted"/>
<sequence length="111" mass="11961">MSRLKIVETTPGKYSLLLNAGTTGVDAVVESLGHEPNGYFWDGVARRLTADAVDLKGRFGLDPEAGMFCAYGEDREALAALADLMDPFTTDADRIRELVAAADAEGFDFDD</sequence>
<dbReference type="Pfam" id="PF15595">
    <property type="entry name" value="Imm51"/>
    <property type="match status" value="1"/>
</dbReference>
<evidence type="ECO:0008006" key="3">
    <source>
        <dbReference type="Google" id="ProtNLM"/>
    </source>
</evidence>
<evidence type="ECO:0000313" key="2">
    <source>
        <dbReference type="Proteomes" id="UP000574690"/>
    </source>
</evidence>
<name>A0A850C1K2_9ACTN</name>
<evidence type="ECO:0000313" key="1">
    <source>
        <dbReference type="EMBL" id="NUQ87949.1"/>
    </source>
</evidence>
<dbReference type="InterPro" id="IPR028956">
    <property type="entry name" value="Imm51"/>
</dbReference>
<organism evidence="1 2">
    <name type="scientific">Glycomyces artemisiae</name>
    <dbReference type="NCBI Taxonomy" id="1076443"/>
    <lineage>
        <taxon>Bacteria</taxon>
        <taxon>Bacillati</taxon>
        <taxon>Actinomycetota</taxon>
        <taxon>Actinomycetes</taxon>
        <taxon>Glycomycetales</taxon>
        <taxon>Glycomycetaceae</taxon>
        <taxon>Glycomyces</taxon>
    </lineage>
</organism>
<gene>
    <name evidence="1" type="ORF">HOQ43_05750</name>
</gene>
<dbReference type="AlphaFoldDB" id="A0A850C1K2"/>
<accession>A0A850C1K2</accession>
<dbReference type="EMBL" id="JABFXE010000246">
    <property type="protein sequence ID" value="NUQ87949.1"/>
    <property type="molecule type" value="Genomic_DNA"/>
</dbReference>
<dbReference type="Proteomes" id="UP000574690">
    <property type="component" value="Unassembled WGS sequence"/>
</dbReference>
<protein>
    <recommendedName>
        <fullName evidence="3">Immunity protein 51 of polymorphic toxin system</fullName>
    </recommendedName>
</protein>